<protein>
    <recommendedName>
        <fullName evidence="2">Thioredoxin domain-containing protein</fullName>
    </recommendedName>
</protein>
<evidence type="ECO:0000256" key="1">
    <source>
        <dbReference type="SAM" id="SignalP"/>
    </source>
</evidence>
<proteinExistence type="predicted"/>
<dbReference type="InterPro" id="IPR036249">
    <property type="entry name" value="Thioredoxin-like_sf"/>
</dbReference>
<evidence type="ECO:0000313" key="3">
    <source>
        <dbReference type="EMBL" id="OGG46227.1"/>
    </source>
</evidence>
<dbReference type="EMBL" id="MFKF01000332">
    <property type="protein sequence ID" value="OGG46227.1"/>
    <property type="molecule type" value="Genomic_DNA"/>
</dbReference>
<feature type="domain" description="Thioredoxin" evidence="2">
    <location>
        <begin position="20"/>
        <end position="173"/>
    </location>
</feature>
<feature type="signal peptide" evidence="1">
    <location>
        <begin position="1"/>
        <end position="20"/>
    </location>
</feature>
<dbReference type="AlphaFoldDB" id="A0A1F6CB97"/>
<dbReference type="PANTHER" id="PTHR42852:SF17">
    <property type="entry name" value="THIOREDOXIN-LIKE PROTEIN HI_1115"/>
    <property type="match status" value="1"/>
</dbReference>
<sequence length="186" mass="20620">MKHLWLVAFVLLPAAAVAQAELGKTVDDIELKKLDGTSVKLSDLRGEKGKFVVVHFWSRKCPTAKEIRLPKEKELAEFIQKHEDDVVFLPVSSYGKKSESAKQVAQACEDEKLGYSVTFDEDQEIARHFGAHTVSFTAILDRDGTLVFAGGLFDKNGEDWENCAVTALEELLAGKDVTNKKPRARG</sequence>
<evidence type="ECO:0000259" key="2">
    <source>
        <dbReference type="PROSITE" id="PS51352"/>
    </source>
</evidence>
<name>A0A1F6CB97_HANXR</name>
<reference evidence="3 4" key="1">
    <citation type="journal article" date="2016" name="Nat. Commun.">
        <title>Thousands of microbial genomes shed light on interconnected biogeochemical processes in an aquifer system.</title>
        <authorList>
            <person name="Anantharaman K."/>
            <person name="Brown C.T."/>
            <person name="Hug L.A."/>
            <person name="Sharon I."/>
            <person name="Castelle C.J."/>
            <person name="Probst A.J."/>
            <person name="Thomas B.C."/>
            <person name="Singh A."/>
            <person name="Wilkins M.J."/>
            <person name="Karaoz U."/>
            <person name="Brodie E.L."/>
            <person name="Williams K.H."/>
            <person name="Hubbard S.S."/>
            <person name="Banfield J.F."/>
        </authorList>
    </citation>
    <scope>NUCLEOTIDE SEQUENCE [LARGE SCALE GENOMIC DNA]</scope>
    <source>
        <strain evidence="4">RIFCSPLOWO2_12_FULL_64_10</strain>
    </source>
</reference>
<comment type="caution">
    <text evidence="3">The sequence shown here is derived from an EMBL/GenBank/DDBJ whole genome shotgun (WGS) entry which is preliminary data.</text>
</comment>
<dbReference type="PROSITE" id="PS51352">
    <property type="entry name" value="THIOREDOXIN_2"/>
    <property type="match status" value="1"/>
</dbReference>
<dbReference type="PANTHER" id="PTHR42852">
    <property type="entry name" value="THIOL:DISULFIDE INTERCHANGE PROTEIN DSBE"/>
    <property type="match status" value="1"/>
</dbReference>
<dbReference type="Pfam" id="PF08534">
    <property type="entry name" value="Redoxin"/>
    <property type="match status" value="1"/>
</dbReference>
<feature type="chain" id="PRO_5009523290" description="Thioredoxin domain-containing protein" evidence="1">
    <location>
        <begin position="21"/>
        <end position="186"/>
    </location>
</feature>
<dbReference type="GO" id="GO:0016491">
    <property type="term" value="F:oxidoreductase activity"/>
    <property type="evidence" value="ECO:0007669"/>
    <property type="project" value="InterPro"/>
</dbReference>
<organism evidence="3 4">
    <name type="scientific">Handelsmanbacteria sp. (strain RIFCSPLOWO2_12_FULL_64_10)</name>
    <dbReference type="NCBI Taxonomy" id="1817868"/>
    <lineage>
        <taxon>Bacteria</taxon>
        <taxon>Candidatus Handelsmaniibacteriota</taxon>
    </lineage>
</organism>
<gene>
    <name evidence="3" type="ORF">A3F84_08835</name>
</gene>
<dbReference type="InterPro" id="IPR013740">
    <property type="entry name" value="Redoxin"/>
</dbReference>
<accession>A0A1F6CB97</accession>
<evidence type="ECO:0000313" key="4">
    <source>
        <dbReference type="Proteomes" id="UP000178606"/>
    </source>
</evidence>
<keyword evidence="1" id="KW-0732">Signal</keyword>
<dbReference type="InterPro" id="IPR050553">
    <property type="entry name" value="Thioredoxin_ResA/DsbE_sf"/>
</dbReference>
<dbReference type="SUPFAM" id="SSF52833">
    <property type="entry name" value="Thioredoxin-like"/>
    <property type="match status" value="1"/>
</dbReference>
<dbReference type="Proteomes" id="UP000178606">
    <property type="component" value="Unassembled WGS sequence"/>
</dbReference>
<dbReference type="Gene3D" id="3.40.30.10">
    <property type="entry name" value="Glutaredoxin"/>
    <property type="match status" value="1"/>
</dbReference>
<dbReference type="InterPro" id="IPR013766">
    <property type="entry name" value="Thioredoxin_domain"/>
</dbReference>